<dbReference type="PROSITE" id="PS52050">
    <property type="entry name" value="WYL"/>
    <property type="match status" value="1"/>
</dbReference>
<dbReference type="InterPro" id="IPR026881">
    <property type="entry name" value="WYL_dom"/>
</dbReference>
<evidence type="ECO:0000313" key="4">
    <source>
        <dbReference type="Proteomes" id="UP001185984"/>
    </source>
</evidence>
<accession>A0ABU4A1Z3</accession>
<gene>
    <name evidence="3" type="ORF">O0R41_19570</name>
</gene>
<feature type="domain" description="WYL" evidence="1">
    <location>
        <begin position="66"/>
        <end position="131"/>
    </location>
</feature>
<reference evidence="4" key="1">
    <citation type="journal article" date="2022" name="J Environ Chem Eng">
        <title>Biodegradation of petroleum oil using a constructed nonpathogenic and heavy metal-tolerant bacterial consortium isolated from marine sponges.</title>
        <authorList>
            <person name="Dechsakulwatana C."/>
            <person name="Rungsihiranrut A."/>
            <person name="Muangchinda C."/>
            <person name="Ningthoujam R."/>
            <person name="Klankeo P."/>
            <person name="Pinyakong O."/>
        </authorList>
    </citation>
    <scope>NUCLEOTIDE SEQUENCE [LARGE SCALE GENOMIC DNA]</scope>
    <source>
        <strain evidence="4">MO2-4</strain>
    </source>
</reference>
<proteinExistence type="predicted"/>
<evidence type="ECO:0000313" key="3">
    <source>
        <dbReference type="EMBL" id="MDV5825808.1"/>
    </source>
</evidence>
<dbReference type="Pfam" id="PF25583">
    <property type="entry name" value="WCX"/>
    <property type="match status" value="1"/>
</dbReference>
<dbReference type="PANTHER" id="PTHR34580:SF1">
    <property type="entry name" value="PROTEIN PAFC"/>
    <property type="match status" value="1"/>
</dbReference>
<organism evidence="3 4">
    <name type="scientific">Sphingobium naphthae</name>
    <dbReference type="NCBI Taxonomy" id="1886786"/>
    <lineage>
        <taxon>Bacteria</taxon>
        <taxon>Pseudomonadati</taxon>
        <taxon>Pseudomonadota</taxon>
        <taxon>Alphaproteobacteria</taxon>
        <taxon>Sphingomonadales</taxon>
        <taxon>Sphingomonadaceae</taxon>
        <taxon>Sphingobium</taxon>
    </lineage>
</organism>
<protein>
    <submittedName>
        <fullName evidence="3">WYL domain-containing protein</fullName>
    </submittedName>
</protein>
<dbReference type="EMBL" id="JAPTHD010000022">
    <property type="protein sequence ID" value="MDV5825808.1"/>
    <property type="molecule type" value="Genomic_DNA"/>
</dbReference>
<sequence>MQAEVLANRSAGRDVRAAPLAALLAKVRGALDDREKRRMDPDLDALTRAQQMIAAPGPRAPVPPGLLDVMQGAIMAGQCVEFDYAAHPRTEPKWRRVIPYGLVHGPLSYLIGKMPDREPTYFRLDRITNARISDRPGCAPEDWDISAWLSTSFGVWREDPFDIRLRILPEGVDRARGWRFHATQSVEELPDGGLCIRFRAGGLRELTDHLFSWAGELVIEEPAALIIMMRERAALASAMVAP</sequence>
<feature type="domain" description="WCX" evidence="2">
    <location>
        <begin position="160"/>
        <end position="234"/>
    </location>
</feature>
<keyword evidence="4" id="KW-1185">Reference proteome</keyword>
<dbReference type="Pfam" id="PF13280">
    <property type="entry name" value="WYL"/>
    <property type="match status" value="1"/>
</dbReference>
<dbReference type="InterPro" id="IPR051534">
    <property type="entry name" value="CBASS_pafABC_assoc_protein"/>
</dbReference>
<dbReference type="PANTHER" id="PTHR34580">
    <property type="match status" value="1"/>
</dbReference>
<evidence type="ECO:0000259" key="2">
    <source>
        <dbReference type="Pfam" id="PF25583"/>
    </source>
</evidence>
<dbReference type="RefSeq" id="WP_317518113.1">
    <property type="nucleotide sequence ID" value="NZ_JAPTHD010000022.1"/>
</dbReference>
<dbReference type="InterPro" id="IPR057727">
    <property type="entry name" value="WCX_dom"/>
</dbReference>
<evidence type="ECO:0000259" key="1">
    <source>
        <dbReference type="Pfam" id="PF13280"/>
    </source>
</evidence>
<name>A0ABU4A1Z3_9SPHN</name>
<comment type="caution">
    <text evidence="3">The sequence shown here is derived from an EMBL/GenBank/DDBJ whole genome shotgun (WGS) entry which is preliminary data.</text>
</comment>
<dbReference type="Proteomes" id="UP001185984">
    <property type="component" value="Unassembled WGS sequence"/>
</dbReference>